<dbReference type="InterPro" id="IPR050618">
    <property type="entry name" value="Ubq-SigPath_Reg"/>
</dbReference>
<feature type="domain" description="B30.2/SPRY" evidence="1">
    <location>
        <begin position="1"/>
        <end position="168"/>
    </location>
</feature>
<dbReference type="Gene3D" id="2.60.120.920">
    <property type="match status" value="1"/>
</dbReference>
<proteinExistence type="predicted"/>
<sequence>MMTVSLSIIVAGRAAVRRWRSVFSTFLHSVQSFILKSWLLMRGGTGMDGMGWVALICRFVTMGVVEEGNDLEKLIGWEERSIGYHGDDGKVYNGAGAISVRSLNPYGTDDTVGCLINFHTNQVLFTKNGQAQGALISYDLTRMKVIHAAISSKSPASSFKVNFGADPFLFDICAYVREQKQRFYGEINKVPDLFPYQELALVYGYLRFHGHVETAEILWKTSQMEQLKPPNVRASTGKMQKLSLSNPDPDRLSCLEISLMQLLCCIAHASEYGVSEPAMVDPLLTYTCTD</sequence>
<dbReference type="InterPro" id="IPR043136">
    <property type="entry name" value="B30.2/SPRY_sf"/>
</dbReference>
<gene>
    <name evidence="2" type="ORF">PSACC_00808</name>
</gene>
<dbReference type="InterPro" id="IPR044736">
    <property type="entry name" value="Gid1/RanBPM/SPLA_SPRY"/>
</dbReference>
<organism evidence="2 3">
    <name type="scientific">Paramicrosporidium saccamoebae</name>
    <dbReference type="NCBI Taxonomy" id="1246581"/>
    <lineage>
        <taxon>Eukaryota</taxon>
        <taxon>Fungi</taxon>
        <taxon>Fungi incertae sedis</taxon>
        <taxon>Cryptomycota</taxon>
        <taxon>Cryptomycota incertae sedis</taxon>
        <taxon>Paramicrosporidium</taxon>
    </lineage>
</organism>
<dbReference type="OrthoDB" id="25503at2759"/>
<dbReference type="InterPro" id="IPR013320">
    <property type="entry name" value="ConA-like_dom_sf"/>
</dbReference>
<dbReference type="PROSITE" id="PS50188">
    <property type="entry name" value="B302_SPRY"/>
    <property type="match status" value="1"/>
</dbReference>
<reference evidence="2 3" key="1">
    <citation type="submission" date="2016-10" db="EMBL/GenBank/DDBJ databases">
        <title>The genome of Paramicrosporidium saccamoebae is the missing link in understanding Cryptomycota and Microsporidia evolution.</title>
        <authorList>
            <person name="Quandt C.A."/>
            <person name="Beaudet D."/>
            <person name="Corsaro D."/>
            <person name="Michel R."/>
            <person name="Corradi N."/>
            <person name="James T."/>
        </authorList>
    </citation>
    <scope>NUCLEOTIDE SEQUENCE [LARGE SCALE GENOMIC DNA]</scope>
    <source>
        <strain evidence="2 3">KSL3</strain>
    </source>
</reference>
<evidence type="ECO:0000313" key="3">
    <source>
        <dbReference type="Proteomes" id="UP000240830"/>
    </source>
</evidence>
<protein>
    <recommendedName>
        <fullName evidence="1">B30.2/SPRY domain-containing protein</fullName>
    </recommendedName>
</protein>
<dbReference type="Pfam" id="PF00622">
    <property type="entry name" value="SPRY"/>
    <property type="match status" value="1"/>
</dbReference>
<evidence type="ECO:0000313" key="2">
    <source>
        <dbReference type="EMBL" id="PJF19303.1"/>
    </source>
</evidence>
<accession>A0A2H9TNI0</accession>
<dbReference type="CDD" id="cd12885">
    <property type="entry name" value="SPRY_RanBP_like"/>
    <property type="match status" value="1"/>
</dbReference>
<dbReference type="InterPro" id="IPR003877">
    <property type="entry name" value="SPRY_dom"/>
</dbReference>
<dbReference type="PANTHER" id="PTHR12864">
    <property type="entry name" value="RAN BINDING PROTEIN 9-RELATED"/>
    <property type="match status" value="1"/>
</dbReference>
<dbReference type="AlphaFoldDB" id="A0A2H9TNI0"/>
<dbReference type="SMART" id="SM00449">
    <property type="entry name" value="SPRY"/>
    <property type="match status" value="1"/>
</dbReference>
<dbReference type="EMBL" id="MTSL01000065">
    <property type="protein sequence ID" value="PJF19303.1"/>
    <property type="molecule type" value="Genomic_DNA"/>
</dbReference>
<evidence type="ECO:0000259" key="1">
    <source>
        <dbReference type="PROSITE" id="PS50188"/>
    </source>
</evidence>
<keyword evidence="3" id="KW-1185">Reference proteome</keyword>
<dbReference type="SUPFAM" id="SSF49899">
    <property type="entry name" value="Concanavalin A-like lectins/glucanases"/>
    <property type="match status" value="1"/>
</dbReference>
<dbReference type="Proteomes" id="UP000240830">
    <property type="component" value="Unassembled WGS sequence"/>
</dbReference>
<comment type="caution">
    <text evidence="2">The sequence shown here is derived from an EMBL/GenBank/DDBJ whole genome shotgun (WGS) entry which is preliminary data.</text>
</comment>
<name>A0A2H9TNI0_9FUNG</name>
<dbReference type="InterPro" id="IPR001870">
    <property type="entry name" value="B30.2/SPRY"/>
</dbReference>
<dbReference type="STRING" id="1246581.A0A2H9TNI0"/>